<dbReference type="EMBL" id="CP005587">
    <property type="protein sequence ID" value="AGK59505.1"/>
    <property type="molecule type" value="Genomic_DNA"/>
</dbReference>
<dbReference type="AlphaFoldDB" id="N0BHB5"/>
<keyword evidence="8" id="KW-0249">Electron transport</keyword>
<gene>
    <name evidence="15" type="ORF">HYPDE_39178</name>
</gene>
<evidence type="ECO:0000256" key="12">
    <source>
        <dbReference type="ARBA" id="ARBA00037975"/>
    </source>
</evidence>
<evidence type="ECO:0000313" key="15">
    <source>
        <dbReference type="EMBL" id="AGK59505.1"/>
    </source>
</evidence>
<feature type="transmembrane region" description="Helical" evidence="13">
    <location>
        <begin position="31"/>
        <end position="49"/>
    </location>
</feature>
<dbReference type="GO" id="GO:0020037">
    <property type="term" value="F:heme binding"/>
    <property type="evidence" value="ECO:0007669"/>
    <property type="project" value="TreeGrafter"/>
</dbReference>
<keyword evidence="3" id="KW-0813">Transport</keyword>
<sequence>MAVAIFAMFALGVWMVKLDYYSPYYNAAPNLHRSVGILLLIALLVRWLWRITNIKPDPDGLSPLEQKASYAAHWGFYVLLLGLMVSGYLISTPDGQPIDVFGWFDVPSVIKMRGLESSAGYVHRVVAYVVIALAVVHTLAALKHHFVDKSKILSRMWSGPPRPAINPEEENH</sequence>
<keyword evidence="16" id="KW-1185">Reference proteome</keyword>
<evidence type="ECO:0000313" key="16">
    <source>
        <dbReference type="Proteomes" id="UP000005952"/>
    </source>
</evidence>
<dbReference type="InterPro" id="IPR016174">
    <property type="entry name" value="Di-haem_cyt_TM"/>
</dbReference>
<keyword evidence="11 13" id="KW-0472">Membrane</keyword>
<feature type="transmembrane region" description="Helical" evidence="13">
    <location>
        <begin position="121"/>
        <end position="142"/>
    </location>
</feature>
<keyword evidence="6 13" id="KW-0812">Transmembrane</keyword>
<dbReference type="Pfam" id="PF01292">
    <property type="entry name" value="Ni_hydr_CYTB"/>
    <property type="match status" value="1"/>
</dbReference>
<evidence type="ECO:0000256" key="2">
    <source>
        <dbReference type="ARBA" id="ARBA00004651"/>
    </source>
</evidence>
<evidence type="ECO:0000256" key="8">
    <source>
        <dbReference type="ARBA" id="ARBA00022982"/>
    </source>
</evidence>
<evidence type="ECO:0000256" key="10">
    <source>
        <dbReference type="ARBA" id="ARBA00023004"/>
    </source>
</evidence>
<evidence type="ECO:0000256" key="11">
    <source>
        <dbReference type="ARBA" id="ARBA00023136"/>
    </source>
</evidence>
<evidence type="ECO:0000256" key="6">
    <source>
        <dbReference type="ARBA" id="ARBA00022692"/>
    </source>
</evidence>
<keyword evidence="5" id="KW-0349">Heme</keyword>
<evidence type="ECO:0000256" key="9">
    <source>
        <dbReference type="ARBA" id="ARBA00022989"/>
    </source>
</evidence>
<comment type="subcellular location">
    <subcellularLocation>
        <location evidence="2">Cell membrane</location>
        <topology evidence="2">Multi-pass membrane protein</topology>
    </subcellularLocation>
</comment>
<keyword evidence="7" id="KW-0479">Metal-binding</keyword>
<evidence type="ECO:0000256" key="13">
    <source>
        <dbReference type="SAM" id="Phobius"/>
    </source>
</evidence>
<dbReference type="GO" id="GO:0005886">
    <property type="term" value="C:plasma membrane"/>
    <property type="evidence" value="ECO:0007669"/>
    <property type="project" value="UniProtKB-SubCell"/>
</dbReference>
<dbReference type="GO" id="GO:0009055">
    <property type="term" value="F:electron transfer activity"/>
    <property type="evidence" value="ECO:0007669"/>
    <property type="project" value="InterPro"/>
</dbReference>
<dbReference type="GO" id="GO:0046872">
    <property type="term" value="F:metal ion binding"/>
    <property type="evidence" value="ECO:0007669"/>
    <property type="project" value="UniProtKB-KW"/>
</dbReference>
<accession>N0BHB5</accession>
<keyword evidence="10" id="KW-0408">Iron</keyword>
<comment type="similarity">
    <text evidence="12">Belongs to the cytochrome b561 family.</text>
</comment>
<evidence type="ECO:0000259" key="14">
    <source>
        <dbReference type="Pfam" id="PF01292"/>
    </source>
</evidence>
<evidence type="ECO:0000256" key="1">
    <source>
        <dbReference type="ARBA" id="ARBA00001970"/>
    </source>
</evidence>
<feature type="transmembrane region" description="Helical" evidence="13">
    <location>
        <begin position="70"/>
        <end position="90"/>
    </location>
</feature>
<dbReference type="HOGENOM" id="CLU_095321_4_1_5"/>
<keyword evidence="4" id="KW-1003">Cell membrane</keyword>
<dbReference type="KEGG" id="hdt:HYPDE_39178"/>
<evidence type="ECO:0000256" key="7">
    <source>
        <dbReference type="ARBA" id="ARBA00022723"/>
    </source>
</evidence>
<feature type="domain" description="Cytochrome b561 bacterial/Ni-hydrogenase" evidence="14">
    <location>
        <begin position="1"/>
        <end position="159"/>
    </location>
</feature>
<dbReference type="Proteomes" id="UP000005952">
    <property type="component" value="Chromosome"/>
</dbReference>
<dbReference type="STRING" id="670307.HYPDE_39178"/>
<dbReference type="PANTHER" id="PTHR30529">
    <property type="entry name" value="CYTOCHROME B561"/>
    <property type="match status" value="1"/>
</dbReference>
<dbReference type="Gene3D" id="1.20.950.20">
    <property type="entry name" value="Transmembrane di-heme cytochromes, Chain C"/>
    <property type="match status" value="1"/>
</dbReference>
<keyword evidence="9 13" id="KW-1133">Transmembrane helix</keyword>
<evidence type="ECO:0000256" key="3">
    <source>
        <dbReference type="ARBA" id="ARBA00022448"/>
    </source>
</evidence>
<dbReference type="eggNOG" id="COG3038">
    <property type="taxonomic scope" value="Bacteria"/>
</dbReference>
<comment type="cofactor">
    <cofactor evidence="1">
        <name>heme b</name>
        <dbReference type="ChEBI" id="CHEBI:60344"/>
    </cofactor>
</comment>
<dbReference type="InterPro" id="IPR011577">
    <property type="entry name" value="Cyt_b561_bac/Ni-Hgenase"/>
</dbReference>
<organism evidence="15 16">
    <name type="scientific">Hyphomicrobium denitrificans 1NES1</name>
    <dbReference type="NCBI Taxonomy" id="670307"/>
    <lineage>
        <taxon>Bacteria</taxon>
        <taxon>Pseudomonadati</taxon>
        <taxon>Pseudomonadota</taxon>
        <taxon>Alphaproteobacteria</taxon>
        <taxon>Hyphomicrobiales</taxon>
        <taxon>Hyphomicrobiaceae</taxon>
        <taxon>Hyphomicrobium</taxon>
    </lineage>
</organism>
<protein>
    <submittedName>
        <fullName evidence="15">Cytochrome B561</fullName>
    </submittedName>
</protein>
<dbReference type="GO" id="GO:0022904">
    <property type="term" value="P:respiratory electron transport chain"/>
    <property type="evidence" value="ECO:0007669"/>
    <property type="project" value="InterPro"/>
</dbReference>
<dbReference type="SUPFAM" id="SSF81342">
    <property type="entry name" value="Transmembrane di-heme cytochromes"/>
    <property type="match status" value="1"/>
</dbReference>
<proteinExistence type="inferred from homology"/>
<name>N0BHB5_9HYPH</name>
<reference evidence="15 16" key="1">
    <citation type="journal article" date="2013" name="Genome Announc.">
        <title>Genome sequences for three denitrifying bacterial strains isolated from a uranium- and nitrate-contaminated subsurface environment.</title>
        <authorList>
            <person name="Venkatramanan R."/>
            <person name="Prakash O."/>
            <person name="Woyke T."/>
            <person name="Chain P."/>
            <person name="Goodwin L.A."/>
            <person name="Watson D."/>
            <person name="Brooks S."/>
            <person name="Kostka J.E."/>
            <person name="Green S.J."/>
        </authorList>
    </citation>
    <scope>NUCLEOTIDE SEQUENCE [LARGE SCALE GENOMIC DNA]</scope>
    <source>
        <strain evidence="15 16">1NES1</strain>
    </source>
</reference>
<dbReference type="InterPro" id="IPR052168">
    <property type="entry name" value="Cytochrome_b561_oxidase"/>
</dbReference>
<evidence type="ECO:0000256" key="5">
    <source>
        <dbReference type="ARBA" id="ARBA00022617"/>
    </source>
</evidence>
<evidence type="ECO:0000256" key="4">
    <source>
        <dbReference type="ARBA" id="ARBA00022475"/>
    </source>
</evidence>
<dbReference type="PANTHER" id="PTHR30529:SF1">
    <property type="entry name" value="CYTOCHROME B561 HOMOLOG 2"/>
    <property type="match status" value="1"/>
</dbReference>